<name>A0A9N9IBP0_9GLOM</name>
<evidence type="ECO:0000313" key="7">
    <source>
        <dbReference type="Proteomes" id="UP000789759"/>
    </source>
</evidence>
<dbReference type="EMBL" id="CAJVQA010013835">
    <property type="protein sequence ID" value="CAG8727196.1"/>
    <property type="molecule type" value="Genomic_DNA"/>
</dbReference>
<reference evidence="6" key="1">
    <citation type="submission" date="2021-06" db="EMBL/GenBank/DDBJ databases">
        <authorList>
            <person name="Kallberg Y."/>
            <person name="Tangrot J."/>
            <person name="Rosling A."/>
        </authorList>
    </citation>
    <scope>NUCLEOTIDE SEQUENCE</scope>
    <source>
        <strain evidence="6">FL966</strain>
    </source>
</reference>
<feature type="transmembrane region" description="Helical" evidence="5">
    <location>
        <begin position="7"/>
        <end position="26"/>
    </location>
</feature>
<dbReference type="Pfam" id="PF04193">
    <property type="entry name" value="PQ-loop"/>
    <property type="match status" value="2"/>
</dbReference>
<evidence type="ECO:0000256" key="3">
    <source>
        <dbReference type="ARBA" id="ARBA00022989"/>
    </source>
</evidence>
<proteinExistence type="predicted"/>
<feature type="non-terminal residue" evidence="6">
    <location>
        <position position="197"/>
    </location>
</feature>
<dbReference type="InterPro" id="IPR051415">
    <property type="entry name" value="LAAT-1"/>
</dbReference>
<keyword evidence="3 5" id="KW-1133">Transmembrane helix</keyword>
<feature type="transmembrane region" description="Helical" evidence="5">
    <location>
        <begin position="108"/>
        <end position="127"/>
    </location>
</feature>
<dbReference type="GO" id="GO:0016020">
    <property type="term" value="C:membrane"/>
    <property type="evidence" value="ECO:0007669"/>
    <property type="project" value="UniProtKB-SubCell"/>
</dbReference>
<evidence type="ECO:0000256" key="4">
    <source>
        <dbReference type="ARBA" id="ARBA00023136"/>
    </source>
</evidence>
<dbReference type="Proteomes" id="UP000789759">
    <property type="component" value="Unassembled WGS sequence"/>
</dbReference>
<gene>
    <name evidence="6" type="ORF">CPELLU_LOCUS13252</name>
</gene>
<protein>
    <submittedName>
        <fullName evidence="6">2120_t:CDS:1</fullName>
    </submittedName>
</protein>
<keyword evidence="2 5" id="KW-0812">Transmembrane</keyword>
<comment type="caution">
    <text evidence="6">The sequence shown here is derived from an EMBL/GenBank/DDBJ whole genome shotgun (WGS) entry which is preliminary data.</text>
</comment>
<evidence type="ECO:0000256" key="2">
    <source>
        <dbReference type="ARBA" id="ARBA00022692"/>
    </source>
</evidence>
<dbReference type="OrthoDB" id="8048523at2759"/>
<dbReference type="AlphaFoldDB" id="A0A9N9IBP0"/>
<feature type="transmembrane region" description="Helical" evidence="5">
    <location>
        <begin position="147"/>
        <end position="165"/>
    </location>
</feature>
<comment type="subcellular location">
    <subcellularLocation>
        <location evidence="1">Membrane</location>
        <topology evidence="1">Multi-pass membrane protein</topology>
    </subcellularLocation>
</comment>
<feature type="transmembrane region" description="Helical" evidence="5">
    <location>
        <begin position="46"/>
        <end position="67"/>
    </location>
</feature>
<evidence type="ECO:0000256" key="5">
    <source>
        <dbReference type="SAM" id="Phobius"/>
    </source>
</evidence>
<evidence type="ECO:0000313" key="6">
    <source>
        <dbReference type="EMBL" id="CAG8727196.1"/>
    </source>
</evidence>
<keyword evidence="4 5" id="KW-0472">Membrane</keyword>
<sequence length="197" mass="22314">MLRYDNVVCSEIAGFISIACWMVVGFPQLYENYKRKSGDSVSLPFVYIWLLGDFFNLLGAILQNLLLTVYRNYDFDEEVSLLQSMRTDSQTSQTSQTSIYQSRVKQSLEILIGLVGVCVAGVIMYYISTLFRNNEKDGKDGQQHMELLPQIFGWCSAMLYLGARIPQIIQNHKSQSTEGLSLAMFCFCVLGNVTFCS</sequence>
<dbReference type="PANTHER" id="PTHR16201">
    <property type="entry name" value="SEVEN TRANSMEMBRANE PROTEIN 1-RELATED"/>
    <property type="match status" value="1"/>
</dbReference>
<dbReference type="Gene3D" id="1.20.1280.290">
    <property type="match status" value="2"/>
</dbReference>
<feature type="transmembrane region" description="Helical" evidence="5">
    <location>
        <begin position="177"/>
        <end position="195"/>
    </location>
</feature>
<dbReference type="PANTHER" id="PTHR16201:SF44">
    <property type="entry name" value="SEVEN TRANSMEMBRANE PROTEIN 1"/>
    <property type="match status" value="1"/>
</dbReference>
<dbReference type="SMART" id="SM00679">
    <property type="entry name" value="CTNS"/>
    <property type="match status" value="2"/>
</dbReference>
<organism evidence="6 7">
    <name type="scientific">Cetraspora pellucida</name>
    <dbReference type="NCBI Taxonomy" id="1433469"/>
    <lineage>
        <taxon>Eukaryota</taxon>
        <taxon>Fungi</taxon>
        <taxon>Fungi incertae sedis</taxon>
        <taxon>Mucoromycota</taxon>
        <taxon>Glomeromycotina</taxon>
        <taxon>Glomeromycetes</taxon>
        <taxon>Diversisporales</taxon>
        <taxon>Gigasporaceae</taxon>
        <taxon>Cetraspora</taxon>
    </lineage>
</organism>
<evidence type="ECO:0000256" key="1">
    <source>
        <dbReference type="ARBA" id="ARBA00004141"/>
    </source>
</evidence>
<accession>A0A9N9IBP0</accession>
<keyword evidence="7" id="KW-1185">Reference proteome</keyword>
<dbReference type="InterPro" id="IPR006603">
    <property type="entry name" value="PQ-loop_rpt"/>
</dbReference>